<dbReference type="PANTHER" id="PTHR48182">
    <property type="entry name" value="PROTEIN SERAC1"/>
    <property type="match status" value="1"/>
</dbReference>
<dbReference type="Proteomes" id="UP000235786">
    <property type="component" value="Unassembled WGS sequence"/>
</dbReference>
<evidence type="ECO:0000256" key="5">
    <source>
        <dbReference type="ARBA" id="ARBA00022824"/>
    </source>
</evidence>
<reference evidence="9 10" key="1">
    <citation type="submission" date="2016-04" db="EMBL/GenBank/DDBJ databases">
        <title>A degradative enzymes factory behind the ericoid mycorrhizal symbiosis.</title>
        <authorList>
            <consortium name="DOE Joint Genome Institute"/>
            <person name="Martino E."/>
            <person name="Morin E."/>
            <person name="Grelet G."/>
            <person name="Kuo A."/>
            <person name="Kohler A."/>
            <person name="Daghino S."/>
            <person name="Barry K."/>
            <person name="Choi C."/>
            <person name="Cichocki N."/>
            <person name="Clum A."/>
            <person name="Copeland A."/>
            <person name="Hainaut M."/>
            <person name="Haridas S."/>
            <person name="Labutti K."/>
            <person name="Lindquist E."/>
            <person name="Lipzen A."/>
            <person name="Khouja H.-R."/>
            <person name="Murat C."/>
            <person name="Ohm R."/>
            <person name="Olson A."/>
            <person name="Spatafora J."/>
            <person name="Veneault-Fourrey C."/>
            <person name="Henrissat B."/>
            <person name="Grigoriev I."/>
            <person name="Martin F."/>
            <person name="Perotto S."/>
        </authorList>
    </citation>
    <scope>NUCLEOTIDE SEQUENCE [LARGE SCALE GENOMIC DNA]</scope>
    <source>
        <strain evidence="9 10">F</strain>
    </source>
</reference>
<evidence type="ECO:0000313" key="9">
    <source>
        <dbReference type="EMBL" id="PMD32818.1"/>
    </source>
</evidence>
<dbReference type="OrthoDB" id="427518at2759"/>
<dbReference type="PANTHER" id="PTHR48182:SF2">
    <property type="entry name" value="PROTEIN SERAC1"/>
    <property type="match status" value="1"/>
</dbReference>
<name>A0A2J6R2T3_HYAVF</name>
<evidence type="ECO:0000313" key="10">
    <source>
        <dbReference type="Proteomes" id="UP000235786"/>
    </source>
</evidence>
<dbReference type="SUPFAM" id="SSF53474">
    <property type="entry name" value="alpha/beta-Hydrolases"/>
    <property type="match status" value="1"/>
</dbReference>
<feature type="domain" description="DUF676" evidence="8">
    <location>
        <begin position="1"/>
        <end position="135"/>
    </location>
</feature>
<dbReference type="AlphaFoldDB" id="A0A2J6R2T3"/>
<keyword evidence="6" id="KW-0496">Mitochondrion</keyword>
<comment type="subcellular location">
    <subcellularLocation>
        <location evidence="2">Endoplasmic reticulum</location>
    </subcellularLocation>
    <subcellularLocation>
        <location evidence="3">Membrane</location>
    </subcellularLocation>
    <subcellularLocation>
        <location evidence="1">Mitochondrion</location>
    </subcellularLocation>
</comment>
<evidence type="ECO:0000256" key="6">
    <source>
        <dbReference type="ARBA" id="ARBA00023128"/>
    </source>
</evidence>
<dbReference type="EMBL" id="KZ613958">
    <property type="protein sequence ID" value="PMD32818.1"/>
    <property type="molecule type" value="Genomic_DNA"/>
</dbReference>
<dbReference type="GO" id="GO:0016020">
    <property type="term" value="C:membrane"/>
    <property type="evidence" value="ECO:0007669"/>
    <property type="project" value="UniProtKB-SubCell"/>
</dbReference>
<keyword evidence="5" id="KW-0256">Endoplasmic reticulum</keyword>
<gene>
    <name evidence="9" type="ORF">L207DRAFT_440216</name>
</gene>
<organism evidence="9 10">
    <name type="scientific">Hyaloscypha variabilis (strain UAMH 11265 / GT02V1 / F)</name>
    <name type="common">Meliniomyces variabilis</name>
    <dbReference type="NCBI Taxonomy" id="1149755"/>
    <lineage>
        <taxon>Eukaryota</taxon>
        <taxon>Fungi</taxon>
        <taxon>Dikarya</taxon>
        <taxon>Ascomycota</taxon>
        <taxon>Pezizomycotina</taxon>
        <taxon>Leotiomycetes</taxon>
        <taxon>Helotiales</taxon>
        <taxon>Hyaloscyphaceae</taxon>
        <taxon>Hyaloscypha</taxon>
        <taxon>Hyaloscypha variabilis</taxon>
    </lineage>
</organism>
<proteinExistence type="inferred from homology"/>
<keyword evidence="10" id="KW-1185">Reference proteome</keyword>
<feature type="non-terminal residue" evidence="9">
    <location>
        <position position="1"/>
    </location>
</feature>
<dbReference type="GO" id="GO:0005739">
    <property type="term" value="C:mitochondrion"/>
    <property type="evidence" value="ECO:0007669"/>
    <property type="project" value="UniProtKB-SubCell"/>
</dbReference>
<dbReference type="InterPro" id="IPR052374">
    <property type="entry name" value="SERAC1"/>
</dbReference>
<sequence length="320" mass="36046">IIFIHGLTGDRERTWTAKNASLPWIKTLLPTEIPNVRILTFGYDAYVASWRGMVSKNRVGNHSMNLITAVAAYRENDNTSTRPIIFVCHSLGGLVCKDALIASRQRPERHLQNIFRCTRDIAFLGTPHSGADLAEWASKLAKSIGLLKQTNPQIIAVLETDSEVLARIQDNFHTMIRSRELHGLPPIGITCFYEELPLTGIGVVVPNHSAVIPGYTQIAIHKHHREMTKFERNDDAGFVAIVGELRRWTKELANLTCTSLSTASVQAKGRDTDVQIWQEPGTWYKHSWLCLCRLNSRQYHHSSRARLAQARCCSKHFTAT</sequence>
<evidence type="ECO:0000256" key="2">
    <source>
        <dbReference type="ARBA" id="ARBA00004240"/>
    </source>
</evidence>
<dbReference type="Gene3D" id="3.40.50.1820">
    <property type="entry name" value="alpha/beta hydrolase"/>
    <property type="match status" value="1"/>
</dbReference>
<evidence type="ECO:0000256" key="7">
    <source>
        <dbReference type="ARBA" id="ARBA00023136"/>
    </source>
</evidence>
<comment type="similarity">
    <text evidence="4">Belongs to the putative lipase ROG1 family.</text>
</comment>
<protein>
    <recommendedName>
        <fullName evidence="8">DUF676 domain-containing protein</fullName>
    </recommendedName>
</protein>
<evidence type="ECO:0000256" key="4">
    <source>
        <dbReference type="ARBA" id="ARBA00007920"/>
    </source>
</evidence>
<dbReference type="GO" id="GO:0005783">
    <property type="term" value="C:endoplasmic reticulum"/>
    <property type="evidence" value="ECO:0007669"/>
    <property type="project" value="UniProtKB-SubCell"/>
</dbReference>
<dbReference type="Pfam" id="PF05057">
    <property type="entry name" value="DUF676"/>
    <property type="match status" value="1"/>
</dbReference>
<evidence type="ECO:0000259" key="8">
    <source>
        <dbReference type="Pfam" id="PF05057"/>
    </source>
</evidence>
<keyword evidence="7" id="KW-0472">Membrane</keyword>
<dbReference type="InterPro" id="IPR007751">
    <property type="entry name" value="DUF676_lipase-like"/>
</dbReference>
<evidence type="ECO:0000256" key="3">
    <source>
        <dbReference type="ARBA" id="ARBA00004370"/>
    </source>
</evidence>
<dbReference type="InterPro" id="IPR029058">
    <property type="entry name" value="AB_hydrolase_fold"/>
</dbReference>
<accession>A0A2J6R2T3</accession>
<evidence type="ECO:0000256" key="1">
    <source>
        <dbReference type="ARBA" id="ARBA00004173"/>
    </source>
</evidence>